<feature type="domain" description="RNA 2-O ribose methyltransferase substrate binding" evidence="4">
    <location>
        <begin position="92"/>
        <end position="165"/>
    </location>
</feature>
<dbReference type="SUPFAM" id="SSF75217">
    <property type="entry name" value="alpha/beta knot"/>
    <property type="match status" value="1"/>
</dbReference>
<dbReference type="InterPro" id="IPR004441">
    <property type="entry name" value="rRNA_MeTrfase_TrmH"/>
</dbReference>
<evidence type="ECO:0000313" key="6">
    <source>
        <dbReference type="Proteomes" id="UP001205890"/>
    </source>
</evidence>
<keyword evidence="1" id="KW-0489">Methyltransferase</keyword>
<dbReference type="Gene3D" id="3.40.1280.10">
    <property type="match status" value="1"/>
</dbReference>
<protein>
    <submittedName>
        <fullName evidence="5">23S rRNA (Guanosine(2251)-2'-O)-methyltransferase RlmB</fullName>
    </submittedName>
</protein>
<dbReference type="SMART" id="SM00967">
    <property type="entry name" value="SpoU_sub_bind"/>
    <property type="match status" value="1"/>
</dbReference>
<dbReference type="PANTHER" id="PTHR46429:SF1">
    <property type="entry name" value="23S RRNA (GUANOSINE-2'-O-)-METHYLTRANSFERASE RLMB"/>
    <property type="match status" value="1"/>
</dbReference>
<evidence type="ECO:0000259" key="4">
    <source>
        <dbReference type="SMART" id="SM00967"/>
    </source>
</evidence>
<organism evidence="5 6">
    <name type="scientific">Alsobacter ponti</name>
    <dbReference type="NCBI Taxonomy" id="2962936"/>
    <lineage>
        <taxon>Bacteria</taxon>
        <taxon>Pseudomonadati</taxon>
        <taxon>Pseudomonadota</taxon>
        <taxon>Alphaproteobacteria</taxon>
        <taxon>Hyphomicrobiales</taxon>
        <taxon>Alsobacteraceae</taxon>
        <taxon>Alsobacter</taxon>
    </lineage>
</organism>
<comment type="caution">
    <text evidence="5">The sequence shown here is derived from an EMBL/GenBank/DDBJ whole genome shotgun (WGS) entry which is preliminary data.</text>
</comment>
<evidence type="ECO:0000313" key="5">
    <source>
        <dbReference type="EMBL" id="MCP8940402.1"/>
    </source>
</evidence>
<dbReference type="InterPro" id="IPR029028">
    <property type="entry name" value="Alpha/beta_knot_MTases"/>
</dbReference>
<dbReference type="Pfam" id="PF00588">
    <property type="entry name" value="SpoU_methylase"/>
    <property type="match status" value="1"/>
</dbReference>
<dbReference type="EMBL" id="JANCLU010000020">
    <property type="protein sequence ID" value="MCP8940402.1"/>
    <property type="molecule type" value="Genomic_DNA"/>
</dbReference>
<dbReference type="PANTHER" id="PTHR46429">
    <property type="entry name" value="23S RRNA (GUANOSINE-2'-O-)-METHYLTRANSFERASE RLMB"/>
    <property type="match status" value="1"/>
</dbReference>
<dbReference type="InterPro" id="IPR029026">
    <property type="entry name" value="tRNA_m1G_MTases_N"/>
</dbReference>
<keyword evidence="2" id="KW-0808">Transferase</keyword>
<proteinExistence type="predicted"/>
<sequence>MARKPGGDRHDHRSRDAGRTGGWRPEDANRSGRDERGGGKPRGDARPARGQDEREPARGAAQRRERAPEGRHESRQDRPERGAARPGGGRPLLYGFHSVIEALANPRRVVHRVYATENAAARLADRPSGTRAPVTMVRGDDIARLVGEDVVHQGLVAEVDNLPALDIHDLPADGIVLVLDQVTDPHNVGAILRSAAAFGVSGLVITERHSPEATGVLAKTASGGLEHVPLVTVPNLAQALTVLGERGFWRVGLDSEGPTPLDKAVATRPVALVLGAEGKGLRRLTRERCDALARLDVPGAIKSLNVSNAAAVALYALDRALAPKA</sequence>
<feature type="region of interest" description="Disordered" evidence="3">
    <location>
        <begin position="1"/>
        <end position="90"/>
    </location>
</feature>
<evidence type="ECO:0000256" key="3">
    <source>
        <dbReference type="SAM" id="MobiDB-lite"/>
    </source>
</evidence>
<dbReference type="CDD" id="cd18103">
    <property type="entry name" value="SpoU-like_RlmB"/>
    <property type="match status" value="1"/>
</dbReference>
<evidence type="ECO:0000256" key="2">
    <source>
        <dbReference type="ARBA" id="ARBA00022679"/>
    </source>
</evidence>
<dbReference type="InterPro" id="IPR001537">
    <property type="entry name" value="SpoU_MeTrfase"/>
</dbReference>
<accession>A0ABT1LFX5</accession>
<dbReference type="SUPFAM" id="SSF55315">
    <property type="entry name" value="L30e-like"/>
    <property type="match status" value="1"/>
</dbReference>
<gene>
    <name evidence="5" type="primary">rlmB</name>
    <name evidence="5" type="ORF">NK718_17890</name>
</gene>
<feature type="compositionally biased region" description="Basic and acidic residues" evidence="3">
    <location>
        <begin position="1"/>
        <end position="83"/>
    </location>
</feature>
<dbReference type="InterPro" id="IPR029064">
    <property type="entry name" value="Ribosomal_eL30-like_sf"/>
</dbReference>
<evidence type="ECO:0000256" key="1">
    <source>
        <dbReference type="ARBA" id="ARBA00022603"/>
    </source>
</evidence>
<dbReference type="InterPro" id="IPR013123">
    <property type="entry name" value="SpoU_subst-bd"/>
</dbReference>
<dbReference type="Proteomes" id="UP001205890">
    <property type="component" value="Unassembled WGS sequence"/>
</dbReference>
<keyword evidence="6" id="KW-1185">Reference proteome</keyword>
<dbReference type="NCBIfam" id="TIGR00186">
    <property type="entry name" value="rRNA_methyl_3"/>
    <property type="match status" value="1"/>
</dbReference>
<dbReference type="RefSeq" id="WP_254745074.1">
    <property type="nucleotide sequence ID" value="NZ_JANCLU010000020.1"/>
</dbReference>
<dbReference type="Pfam" id="PF08032">
    <property type="entry name" value="SpoU_sub_bind"/>
    <property type="match status" value="1"/>
</dbReference>
<reference evidence="5 6" key="1">
    <citation type="submission" date="2022-07" db="EMBL/GenBank/DDBJ databases">
        <authorList>
            <person name="Li W.-J."/>
            <person name="Deng Q.-Q."/>
        </authorList>
    </citation>
    <scope>NUCLEOTIDE SEQUENCE [LARGE SCALE GENOMIC DNA]</scope>
    <source>
        <strain evidence="5 6">SYSU M60028</strain>
    </source>
</reference>
<name>A0ABT1LFX5_9HYPH</name>
<dbReference type="Gene3D" id="3.30.1330.30">
    <property type="match status" value="1"/>
</dbReference>